<evidence type="ECO:0000256" key="3">
    <source>
        <dbReference type="ARBA" id="ARBA00023004"/>
    </source>
</evidence>
<dbReference type="InterPro" id="IPR010538">
    <property type="entry name" value="DHOR"/>
</dbReference>
<protein>
    <submittedName>
        <fullName evidence="6">Thiol oxidoreductase</fullName>
    </submittedName>
</protein>
<dbReference type="PROSITE" id="PS51007">
    <property type="entry name" value="CYTC"/>
    <property type="match status" value="1"/>
</dbReference>
<evidence type="ECO:0000256" key="1">
    <source>
        <dbReference type="ARBA" id="ARBA00022617"/>
    </source>
</evidence>
<dbReference type="InterPro" id="IPR051395">
    <property type="entry name" value="Cytochrome_c_Peroxidase/MauG"/>
</dbReference>
<dbReference type="OrthoDB" id="9805202at2"/>
<dbReference type="PANTHER" id="PTHR30600:SF4">
    <property type="entry name" value="CYTOCHROME C DOMAIN-CONTAINING PROTEIN"/>
    <property type="match status" value="1"/>
</dbReference>
<dbReference type="Proteomes" id="UP000239872">
    <property type="component" value="Unassembled WGS sequence"/>
</dbReference>
<dbReference type="GO" id="GO:0009055">
    <property type="term" value="F:electron transfer activity"/>
    <property type="evidence" value="ECO:0007669"/>
    <property type="project" value="InterPro"/>
</dbReference>
<evidence type="ECO:0000313" key="6">
    <source>
        <dbReference type="EMBL" id="PQJ11904.1"/>
    </source>
</evidence>
<keyword evidence="3 4" id="KW-0408">Iron</keyword>
<gene>
    <name evidence="6" type="ORF">CJD36_008910</name>
</gene>
<dbReference type="EMBL" id="PPSL01000002">
    <property type="protein sequence ID" value="PQJ11904.1"/>
    <property type="molecule type" value="Genomic_DNA"/>
</dbReference>
<dbReference type="InterPro" id="IPR036909">
    <property type="entry name" value="Cyt_c-like_dom_sf"/>
</dbReference>
<evidence type="ECO:0000313" key="7">
    <source>
        <dbReference type="Proteomes" id="UP000239872"/>
    </source>
</evidence>
<accession>A0A2S7SYV9</accession>
<dbReference type="GO" id="GO:0020037">
    <property type="term" value="F:heme binding"/>
    <property type="evidence" value="ECO:0007669"/>
    <property type="project" value="InterPro"/>
</dbReference>
<sequence>MKKLFVIAGCALLVIGATMCRKPNASVLDDDSKFDPRLSGGMATFLDEGSSAATGVIPALSEHDVRIHELGDKFFEQPFVAAPAPRFGGLGPIYNNSSCANCHHNDGFGLPTFGGVGSSLLMRISIPGEDEHGGPVSAPGFGGQLQNVGLYGVQPEVHVDLTYTEQAYSFPDGDEAFLRHPTYALTNPYIPLPANYMTSPRLGPPVFGLGLLENIPESTIKSFADPTDANGDGIKGRTNYVYNPYTKQKELGRFGKKANTSDLLVQVATAFQQDMGLTSYVQPLKSVHGQSQFSFVPDGEKIDLADSVLNAVTFYIRTLSVPARRNTNNETVKRGEIIFKQLNCSGCHIPTMYTGINVNLPALSSQRIHPYTDMLIHDMGVGLADNRPDYQASGTDWRTPPLWGLGMFEKNNGTPYYLHDGRARTITEAILWHGGESQQSRDKFTQLSKTDRKALLAFLQSL</sequence>
<dbReference type="Pfam" id="PF06537">
    <property type="entry name" value="DHOR"/>
    <property type="match status" value="1"/>
</dbReference>
<keyword evidence="7" id="KW-1185">Reference proteome</keyword>
<dbReference type="PIRSF" id="PIRSF028099">
    <property type="entry name" value="DUF1111"/>
    <property type="match status" value="1"/>
</dbReference>
<keyword evidence="1 4" id="KW-0349">Heme</keyword>
<comment type="caution">
    <text evidence="6">The sequence shown here is derived from an EMBL/GenBank/DDBJ whole genome shotgun (WGS) entry which is preliminary data.</text>
</comment>
<dbReference type="SUPFAM" id="SSF46626">
    <property type="entry name" value="Cytochrome c"/>
    <property type="match status" value="1"/>
</dbReference>
<reference evidence="6 7" key="1">
    <citation type="submission" date="2018-01" db="EMBL/GenBank/DDBJ databases">
        <title>A novel member of the phylum Bacteroidetes isolated from glacier ice.</title>
        <authorList>
            <person name="Liu Q."/>
            <person name="Xin Y.-H."/>
        </authorList>
    </citation>
    <scope>NUCLEOTIDE SEQUENCE [LARGE SCALE GENOMIC DNA]</scope>
    <source>
        <strain evidence="6 7">RB1R16</strain>
    </source>
</reference>
<keyword evidence="2 4" id="KW-0479">Metal-binding</keyword>
<feature type="domain" description="Cytochrome c" evidence="5">
    <location>
        <begin position="330"/>
        <end position="462"/>
    </location>
</feature>
<evidence type="ECO:0000256" key="4">
    <source>
        <dbReference type="PROSITE-ProRule" id="PRU00433"/>
    </source>
</evidence>
<evidence type="ECO:0000256" key="2">
    <source>
        <dbReference type="ARBA" id="ARBA00022723"/>
    </source>
</evidence>
<dbReference type="Gene3D" id="1.10.760.10">
    <property type="entry name" value="Cytochrome c-like domain"/>
    <property type="match status" value="1"/>
</dbReference>
<proteinExistence type="predicted"/>
<dbReference type="GO" id="GO:0004130">
    <property type="term" value="F:cytochrome-c peroxidase activity"/>
    <property type="evidence" value="ECO:0007669"/>
    <property type="project" value="TreeGrafter"/>
</dbReference>
<dbReference type="AlphaFoldDB" id="A0A2S7SYV9"/>
<dbReference type="RefSeq" id="WP_105038784.1">
    <property type="nucleotide sequence ID" value="NZ_PPSL01000002.1"/>
</dbReference>
<name>A0A2S7SYV9_9BACT</name>
<evidence type="ECO:0000259" key="5">
    <source>
        <dbReference type="PROSITE" id="PS51007"/>
    </source>
</evidence>
<organism evidence="6 7">
    <name type="scientific">Flavipsychrobacter stenotrophus</name>
    <dbReference type="NCBI Taxonomy" id="2077091"/>
    <lineage>
        <taxon>Bacteria</taxon>
        <taxon>Pseudomonadati</taxon>
        <taxon>Bacteroidota</taxon>
        <taxon>Chitinophagia</taxon>
        <taxon>Chitinophagales</taxon>
        <taxon>Chitinophagaceae</taxon>
        <taxon>Flavipsychrobacter</taxon>
    </lineage>
</organism>
<dbReference type="PANTHER" id="PTHR30600">
    <property type="entry name" value="CYTOCHROME C PEROXIDASE-RELATED"/>
    <property type="match status" value="1"/>
</dbReference>
<dbReference type="InterPro" id="IPR009056">
    <property type="entry name" value="Cyt_c-like_dom"/>
</dbReference>
<dbReference type="GO" id="GO:0046872">
    <property type="term" value="F:metal ion binding"/>
    <property type="evidence" value="ECO:0007669"/>
    <property type="project" value="UniProtKB-KW"/>
</dbReference>